<evidence type="ECO:0000313" key="2">
    <source>
        <dbReference type="Proteomes" id="UP000015530"/>
    </source>
</evidence>
<sequence>MGKLPKDVSYEQGAMEIPF</sequence>
<dbReference type="EMBL" id="AMYD01003421">
    <property type="protein sequence ID" value="EQB46368.1"/>
    <property type="molecule type" value="Genomic_DNA"/>
</dbReference>
<dbReference type="HOGENOM" id="CLU_3429958_0_0_1"/>
<dbReference type="Proteomes" id="UP000015530">
    <property type="component" value="Unassembled WGS sequence"/>
</dbReference>
<dbReference type="AlphaFoldDB" id="T0K0T0"/>
<organism evidence="1 2">
    <name type="scientific">Colletotrichum gloeosporioides (strain Cg-14)</name>
    <name type="common">Anthracnose fungus</name>
    <name type="synonym">Glomerella cingulata</name>
    <dbReference type="NCBI Taxonomy" id="1237896"/>
    <lineage>
        <taxon>Eukaryota</taxon>
        <taxon>Fungi</taxon>
        <taxon>Dikarya</taxon>
        <taxon>Ascomycota</taxon>
        <taxon>Pezizomycotina</taxon>
        <taxon>Sordariomycetes</taxon>
        <taxon>Hypocreomycetidae</taxon>
        <taxon>Glomerellales</taxon>
        <taxon>Glomerellaceae</taxon>
        <taxon>Colletotrichum</taxon>
        <taxon>Colletotrichum gloeosporioides species complex</taxon>
    </lineage>
</organism>
<accession>T0K0T0</accession>
<evidence type="ECO:0000313" key="1">
    <source>
        <dbReference type="EMBL" id="EQB46368.1"/>
    </source>
</evidence>
<proteinExistence type="predicted"/>
<gene>
    <name evidence="1" type="ORF">CGLO_14586</name>
</gene>
<comment type="caution">
    <text evidence="1">The sequence shown here is derived from an EMBL/GenBank/DDBJ whole genome shotgun (WGS) entry which is preliminary data.</text>
</comment>
<protein>
    <submittedName>
        <fullName evidence="1">Uncharacterized protein</fullName>
    </submittedName>
</protein>
<name>T0K0T0_COLGC</name>
<reference evidence="2" key="1">
    <citation type="journal article" date="2013" name="Mol. Plant Microbe Interact.">
        <title>Global aspects of pacC regulation of pathogenicity genes in Colletotrichum gloeosporioides as revealed by transcriptome analysis.</title>
        <authorList>
            <person name="Alkan N."/>
            <person name="Meng X."/>
            <person name="Friedlander G."/>
            <person name="Reuveni E."/>
            <person name="Sukno S."/>
            <person name="Sherman A."/>
            <person name="Thon M."/>
            <person name="Fluhr R."/>
            <person name="Prusky D."/>
        </authorList>
    </citation>
    <scope>NUCLEOTIDE SEQUENCE [LARGE SCALE GENOMIC DNA]</scope>
    <source>
        <strain evidence="2">Cg-14</strain>
    </source>
</reference>